<dbReference type="FunFam" id="3.40.50.300:FF:000589">
    <property type="entry name" value="ABC transporter, ATP-binding subunit"/>
    <property type="match status" value="1"/>
</dbReference>
<dbReference type="KEGG" id="nav:JQS30_05265"/>
<feature type="domain" description="ABC transporter" evidence="9">
    <location>
        <begin position="5"/>
        <end position="235"/>
    </location>
</feature>
<dbReference type="PROSITE" id="PS50893">
    <property type="entry name" value="ABC_TRANSPORTER_2"/>
    <property type="match status" value="1"/>
</dbReference>
<evidence type="ECO:0000256" key="1">
    <source>
        <dbReference type="ARBA" id="ARBA00004202"/>
    </source>
</evidence>
<dbReference type="InterPro" id="IPR003593">
    <property type="entry name" value="AAA+_ATPase"/>
</dbReference>
<keyword evidence="6" id="KW-1278">Translocase</keyword>
<protein>
    <submittedName>
        <fullName evidence="10">ATP-binding cassette domain-containing protein</fullName>
    </submittedName>
</protein>
<comment type="subcellular location">
    <subcellularLocation>
        <location evidence="1">Cell membrane</location>
        <topology evidence="1">Peripheral membrane protein</topology>
    </subcellularLocation>
</comment>
<dbReference type="GO" id="GO:0005524">
    <property type="term" value="F:ATP binding"/>
    <property type="evidence" value="ECO:0007669"/>
    <property type="project" value="UniProtKB-KW"/>
</dbReference>
<keyword evidence="3" id="KW-1003">Cell membrane</keyword>
<keyword evidence="8" id="KW-0046">Antibiotic resistance</keyword>
<dbReference type="Proteomes" id="UP000662939">
    <property type="component" value="Chromosome"/>
</dbReference>
<keyword evidence="4" id="KW-0547">Nucleotide-binding</keyword>
<organism evidence="10 11">
    <name type="scientific">Natronoglycomyces albus</name>
    <dbReference type="NCBI Taxonomy" id="2811108"/>
    <lineage>
        <taxon>Bacteria</taxon>
        <taxon>Bacillati</taxon>
        <taxon>Actinomycetota</taxon>
        <taxon>Actinomycetes</taxon>
        <taxon>Glycomycetales</taxon>
        <taxon>Glycomycetaceae</taxon>
        <taxon>Natronoglycomyces</taxon>
    </lineage>
</organism>
<dbReference type="SMART" id="SM00382">
    <property type="entry name" value="AAA"/>
    <property type="match status" value="1"/>
</dbReference>
<sequence length="260" mass="27704">MTFAIQVEGLVKTYGDVRALDGLDLAARPGTVLGVLGPNGAGKTTSVRILATLAQADAGRATVCGLDVAREPRRVREVISVTGQFAGLDDQLSGKENLVFIARLLGASRKQARDRADELLERFELTDAASRAAETFSGGMRRRLDLAASLMRTPQVLFLDEPTNGLDPASRNQLWEVVGELVDAGTTVLLTTQYLEEADRLADDLVIIDGGRSIATGSPSELKRSMGAADLDEVFLSLTGRSVTVDTGKSEDDNELETVG</sequence>
<name>A0A895XVS3_9ACTN</name>
<keyword evidence="11" id="KW-1185">Reference proteome</keyword>
<evidence type="ECO:0000313" key="11">
    <source>
        <dbReference type="Proteomes" id="UP000662939"/>
    </source>
</evidence>
<dbReference type="PANTHER" id="PTHR42711:SF19">
    <property type="entry name" value="DOXORUBICIN RESISTANCE ATP-BINDING PROTEIN DRRA"/>
    <property type="match status" value="1"/>
</dbReference>
<keyword evidence="2" id="KW-0813">Transport</keyword>
<dbReference type="Gene3D" id="3.40.50.300">
    <property type="entry name" value="P-loop containing nucleotide triphosphate hydrolases"/>
    <property type="match status" value="1"/>
</dbReference>
<dbReference type="PANTHER" id="PTHR42711">
    <property type="entry name" value="ABC TRANSPORTER ATP-BINDING PROTEIN"/>
    <property type="match status" value="1"/>
</dbReference>
<keyword evidence="5 10" id="KW-0067">ATP-binding</keyword>
<reference evidence="10" key="1">
    <citation type="submission" date="2021-02" db="EMBL/GenBank/DDBJ databases">
        <title>Natronoglycomyces albus gen. nov., sp. nov, a haloalkaliphilic actinobacterium from a soda solonchak soil.</title>
        <authorList>
            <person name="Sorokin D.Y."/>
            <person name="Khijniak T.V."/>
            <person name="Zakharycheva A.P."/>
            <person name="Boueva O.V."/>
            <person name="Ariskina E.V."/>
            <person name="Hahnke R.L."/>
            <person name="Bunk B."/>
            <person name="Sproer C."/>
            <person name="Schumann P."/>
            <person name="Evtushenko L.I."/>
            <person name="Kublanov I.V."/>
        </authorList>
    </citation>
    <scope>NUCLEOTIDE SEQUENCE</scope>
    <source>
        <strain evidence="10">DSM 106290</strain>
    </source>
</reference>
<evidence type="ECO:0000256" key="2">
    <source>
        <dbReference type="ARBA" id="ARBA00022448"/>
    </source>
</evidence>
<dbReference type="GO" id="GO:0046677">
    <property type="term" value="P:response to antibiotic"/>
    <property type="evidence" value="ECO:0007669"/>
    <property type="project" value="UniProtKB-KW"/>
</dbReference>
<dbReference type="EMBL" id="CP070496">
    <property type="protein sequence ID" value="QSB06320.1"/>
    <property type="molecule type" value="Genomic_DNA"/>
</dbReference>
<dbReference type="SUPFAM" id="SSF52540">
    <property type="entry name" value="P-loop containing nucleoside triphosphate hydrolases"/>
    <property type="match status" value="1"/>
</dbReference>
<dbReference type="InterPro" id="IPR027417">
    <property type="entry name" value="P-loop_NTPase"/>
</dbReference>
<keyword evidence="7" id="KW-0472">Membrane</keyword>
<evidence type="ECO:0000256" key="6">
    <source>
        <dbReference type="ARBA" id="ARBA00022967"/>
    </source>
</evidence>
<dbReference type="InterPro" id="IPR003439">
    <property type="entry name" value="ABC_transporter-like_ATP-bd"/>
</dbReference>
<evidence type="ECO:0000256" key="5">
    <source>
        <dbReference type="ARBA" id="ARBA00022840"/>
    </source>
</evidence>
<proteinExistence type="predicted"/>
<evidence type="ECO:0000256" key="7">
    <source>
        <dbReference type="ARBA" id="ARBA00023136"/>
    </source>
</evidence>
<dbReference type="AlphaFoldDB" id="A0A895XVS3"/>
<dbReference type="InterPro" id="IPR017871">
    <property type="entry name" value="ABC_transporter-like_CS"/>
</dbReference>
<evidence type="ECO:0000256" key="8">
    <source>
        <dbReference type="ARBA" id="ARBA00023251"/>
    </source>
</evidence>
<accession>A0A895XVS3</accession>
<evidence type="ECO:0000313" key="10">
    <source>
        <dbReference type="EMBL" id="QSB06320.1"/>
    </source>
</evidence>
<dbReference type="PROSITE" id="PS00211">
    <property type="entry name" value="ABC_TRANSPORTER_1"/>
    <property type="match status" value="1"/>
</dbReference>
<dbReference type="InterPro" id="IPR050763">
    <property type="entry name" value="ABC_transporter_ATP-binding"/>
</dbReference>
<evidence type="ECO:0000256" key="3">
    <source>
        <dbReference type="ARBA" id="ARBA00022475"/>
    </source>
</evidence>
<dbReference type="GO" id="GO:0005886">
    <property type="term" value="C:plasma membrane"/>
    <property type="evidence" value="ECO:0007669"/>
    <property type="project" value="UniProtKB-SubCell"/>
</dbReference>
<evidence type="ECO:0000259" key="9">
    <source>
        <dbReference type="PROSITE" id="PS50893"/>
    </source>
</evidence>
<evidence type="ECO:0000256" key="4">
    <source>
        <dbReference type="ARBA" id="ARBA00022741"/>
    </source>
</evidence>
<dbReference type="GO" id="GO:0016887">
    <property type="term" value="F:ATP hydrolysis activity"/>
    <property type="evidence" value="ECO:0007669"/>
    <property type="project" value="InterPro"/>
</dbReference>
<gene>
    <name evidence="10" type="ORF">JQS30_05265</name>
</gene>
<dbReference type="Pfam" id="PF00005">
    <property type="entry name" value="ABC_tran"/>
    <property type="match status" value="1"/>
</dbReference>